<feature type="domain" description="HTH crp-type" evidence="6">
    <location>
        <begin position="147"/>
        <end position="221"/>
    </location>
</feature>
<evidence type="ECO:0000313" key="7">
    <source>
        <dbReference type="EMBL" id="MBR7795171.1"/>
    </source>
</evidence>
<dbReference type="PANTHER" id="PTHR24567">
    <property type="entry name" value="CRP FAMILY TRANSCRIPTIONAL REGULATORY PROTEIN"/>
    <property type="match status" value="1"/>
</dbReference>
<dbReference type="InterPro" id="IPR000595">
    <property type="entry name" value="cNMP-bd_dom"/>
</dbReference>
<dbReference type="Pfam" id="PF00027">
    <property type="entry name" value="cNMP_binding"/>
    <property type="match status" value="1"/>
</dbReference>
<dbReference type="InterPro" id="IPR014710">
    <property type="entry name" value="RmlC-like_jellyroll"/>
</dbReference>
<dbReference type="SMART" id="SM00100">
    <property type="entry name" value="cNMP"/>
    <property type="match status" value="1"/>
</dbReference>
<dbReference type="EMBL" id="JAGSOT010000007">
    <property type="protein sequence ID" value="MBR7795171.1"/>
    <property type="molecule type" value="Genomic_DNA"/>
</dbReference>
<dbReference type="SMART" id="SM00419">
    <property type="entry name" value="HTH_CRP"/>
    <property type="match status" value="1"/>
</dbReference>
<dbReference type="SUPFAM" id="SSF46785">
    <property type="entry name" value="Winged helix' DNA-binding domain"/>
    <property type="match status" value="1"/>
</dbReference>
<evidence type="ECO:0000313" key="8">
    <source>
        <dbReference type="Proteomes" id="UP000675284"/>
    </source>
</evidence>
<dbReference type="InterPro" id="IPR036388">
    <property type="entry name" value="WH-like_DNA-bd_sf"/>
</dbReference>
<protein>
    <submittedName>
        <fullName evidence="7">Crp/Fnr family transcriptional regulator</fullName>
    </submittedName>
</protein>
<keyword evidence="2" id="KW-0238">DNA-binding</keyword>
<dbReference type="InterPro" id="IPR036390">
    <property type="entry name" value="WH_DNA-bd_sf"/>
</dbReference>
<evidence type="ECO:0000259" key="5">
    <source>
        <dbReference type="PROSITE" id="PS50042"/>
    </source>
</evidence>
<accession>A0A941DT07</accession>
<evidence type="ECO:0000256" key="3">
    <source>
        <dbReference type="ARBA" id="ARBA00023159"/>
    </source>
</evidence>
<keyword evidence="4" id="KW-0804">Transcription</keyword>
<keyword evidence="1" id="KW-0805">Transcription regulation</keyword>
<dbReference type="PANTHER" id="PTHR24567:SF74">
    <property type="entry name" value="HTH-TYPE TRANSCRIPTIONAL REGULATOR ARCR"/>
    <property type="match status" value="1"/>
</dbReference>
<evidence type="ECO:0000256" key="1">
    <source>
        <dbReference type="ARBA" id="ARBA00023015"/>
    </source>
</evidence>
<dbReference type="InterPro" id="IPR012318">
    <property type="entry name" value="HTH_CRP"/>
</dbReference>
<gene>
    <name evidence="7" type="ORF">KCX74_03835</name>
</gene>
<dbReference type="SUPFAM" id="SSF51206">
    <property type="entry name" value="cAMP-binding domain-like"/>
    <property type="match status" value="1"/>
</dbReference>
<dbReference type="RefSeq" id="WP_051388403.1">
    <property type="nucleotide sequence ID" value="NZ_BAAACY010000054.1"/>
</dbReference>
<evidence type="ECO:0000256" key="4">
    <source>
        <dbReference type="ARBA" id="ARBA00023163"/>
    </source>
</evidence>
<evidence type="ECO:0000256" key="2">
    <source>
        <dbReference type="ARBA" id="ARBA00023125"/>
    </source>
</evidence>
<keyword evidence="8" id="KW-1185">Reference proteome</keyword>
<dbReference type="GO" id="GO:0003700">
    <property type="term" value="F:DNA-binding transcription factor activity"/>
    <property type="evidence" value="ECO:0007669"/>
    <property type="project" value="TreeGrafter"/>
</dbReference>
<dbReference type="Pfam" id="PF13545">
    <property type="entry name" value="HTH_Crp_2"/>
    <property type="match status" value="1"/>
</dbReference>
<organism evidence="7 8">
    <name type="scientific">Virgibacillus salarius</name>
    <dbReference type="NCBI Taxonomy" id="447199"/>
    <lineage>
        <taxon>Bacteria</taxon>
        <taxon>Bacillati</taxon>
        <taxon>Bacillota</taxon>
        <taxon>Bacilli</taxon>
        <taxon>Bacillales</taxon>
        <taxon>Bacillaceae</taxon>
        <taxon>Virgibacillus</taxon>
    </lineage>
</organism>
<dbReference type="AlphaFoldDB" id="A0A941DT07"/>
<dbReference type="PROSITE" id="PS50042">
    <property type="entry name" value="CNMP_BINDING_3"/>
    <property type="match status" value="1"/>
</dbReference>
<sequence>MQTSLLEKSPHGRERISHELYALLEEIGSKKKMYKDSHLFHEGMEAHEIYLIKSGLIQINKLTADGKELSLRICNHDDIVGELTLFSENARYFLSAKVVESGEVVIINKDKLEKELLSNAALTLEFMKWSGNHMRKFQSKIRDLLLNGKKGALYSTLIRLSNSYGVTCSNGILIDMAFTNQEMALFCAASRESVNRMLSRLRKMDIISINSSGKILIKDIQFLRDEIGCEDCPIEICNIN</sequence>
<dbReference type="CDD" id="cd00038">
    <property type="entry name" value="CAP_ED"/>
    <property type="match status" value="1"/>
</dbReference>
<dbReference type="Gene3D" id="1.10.10.10">
    <property type="entry name" value="Winged helix-like DNA-binding domain superfamily/Winged helix DNA-binding domain"/>
    <property type="match status" value="1"/>
</dbReference>
<proteinExistence type="predicted"/>
<comment type="caution">
    <text evidence="7">The sequence shown here is derived from an EMBL/GenBank/DDBJ whole genome shotgun (WGS) entry which is preliminary data.</text>
</comment>
<reference evidence="7" key="1">
    <citation type="submission" date="2021-04" db="EMBL/GenBank/DDBJ databases">
        <title>Isolation and polyphasic classification of algal microorganism.</title>
        <authorList>
            <person name="Wang S."/>
        </authorList>
    </citation>
    <scope>NUCLEOTIDE SEQUENCE</scope>
    <source>
        <strain evidence="7">720a</strain>
    </source>
</reference>
<dbReference type="Proteomes" id="UP000675284">
    <property type="component" value="Unassembled WGS sequence"/>
</dbReference>
<name>A0A941DT07_9BACI</name>
<dbReference type="CDD" id="cd00092">
    <property type="entry name" value="HTH_CRP"/>
    <property type="match status" value="1"/>
</dbReference>
<keyword evidence="3" id="KW-0010">Activator</keyword>
<dbReference type="GO" id="GO:0005829">
    <property type="term" value="C:cytosol"/>
    <property type="evidence" value="ECO:0007669"/>
    <property type="project" value="TreeGrafter"/>
</dbReference>
<dbReference type="InterPro" id="IPR018490">
    <property type="entry name" value="cNMP-bd_dom_sf"/>
</dbReference>
<dbReference type="InterPro" id="IPR050397">
    <property type="entry name" value="Env_Response_Regulators"/>
</dbReference>
<dbReference type="GO" id="GO:0003677">
    <property type="term" value="F:DNA binding"/>
    <property type="evidence" value="ECO:0007669"/>
    <property type="project" value="UniProtKB-KW"/>
</dbReference>
<dbReference type="PROSITE" id="PS51063">
    <property type="entry name" value="HTH_CRP_2"/>
    <property type="match status" value="1"/>
</dbReference>
<feature type="domain" description="Cyclic nucleotide-binding" evidence="5">
    <location>
        <begin position="19"/>
        <end position="116"/>
    </location>
</feature>
<evidence type="ECO:0000259" key="6">
    <source>
        <dbReference type="PROSITE" id="PS51063"/>
    </source>
</evidence>
<dbReference type="Gene3D" id="2.60.120.10">
    <property type="entry name" value="Jelly Rolls"/>
    <property type="match status" value="1"/>
</dbReference>